<feature type="non-terminal residue" evidence="5">
    <location>
        <position position="809"/>
    </location>
</feature>
<evidence type="ECO:0000313" key="6">
    <source>
        <dbReference type="Proteomes" id="UP000736164"/>
    </source>
</evidence>
<feature type="compositionally biased region" description="Polar residues" evidence="3">
    <location>
        <begin position="350"/>
        <end position="365"/>
    </location>
</feature>
<feature type="compositionally biased region" description="Acidic residues" evidence="3">
    <location>
        <begin position="264"/>
        <end position="274"/>
    </location>
</feature>
<evidence type="ECO:0000313" key="5">
    <source>
        <dbReference type="EMBL" id="MBN3324660.1"/>
    </source>
</evidence>
<dbReference type="GO" id="GO:0008021">
    <property type="term" value="C:synaptic vesicle"/>
    <property type="evidence" value="ECO:0007669"/>
    <property type="project" value="TreeGrafter"/>
</dbReference>
<sequence length="809" mass="88340">MFPLGQLLKSRGLNDHFCPVDAQVYIHTKLEVAVSALYNCISDVKSWMTHKFLHLDRNKTGAMLLGLSHLLLYLKSMQEIFDPSLTCDPHVQNIAKTISFFHLRNNNVAPEPVKEESLLDLDFDPFKPDSTTPVGKMQSAISETLPWDLWTASSGPPQPGSSSSFATNWATEFSVPSDGGVASLEYGESELPPPLPSSQGEQESMEDVSQLFTHSGEAVEGQGEKGHAWPPADSWEEATQEEKEGDAAGAETTQWECDTTDPPAVEDIDTLTEGEAERCSPENVVEETSENQEGWVSDPWAANKNPIWPENWEPTVSNEDWGFHSPSESQANGFEQWPSFPDTSADKEGTSSNPWQEISDSSGFWSTDGLGDTGTSWGDADQKEDFLATRSANAEKEGNVSGEPGKDRSKAPGLFETENSRNASIESSSSHKDNETNSSDLSEDEVANRRFGLLYQEIDAEKEEVLNFLPVRSVSEMILEDLVEASLTEAAAPAVDTVAPEPVPEPSQEPLPAELVEPAEKAPDVTEAEVKESAVSSDVQPAEISADDVQSDSPSAVAPETDTTEDAEKESPPTPAAVIITKLHYRLNHCPPGTLKMFFILMNGGVTEFSYCKWESVLTAHVSDTAAVELVSLVPRIFPLKFLSSFPLINSSPLPDVPNSLVPELEDENKKEVTEDTETNQEKMPIPAVVIEPASNNEGEEEDLQTEGVSKEEMSAAADDEAKTKTEPASAQSLPPGYLFKVEALHDFEAANTDELNLKKGDIVLVIPSEAVEDQDAGWLTGIKEPDWLQNGDITQKGLFPENFTQRLE</sequence>
<dbReference type="InterPro" id="IPR003005">
    <property type="entry name" value="Amphiphysin"/>
</dbReference>
<feature type="non-terminal residue" evidence="5">
    <location>
        <position position="1"/>
    </location>
</feature>
<dbReference type="Proteomes" id="UP000736164">
    <property type="component" value="Unassembled WGS sequence"/>
</dbReference>
<feature type="compositionally biased region" description="Basic and acidic residues" evidence="3">
    <location>
        <begin position="709"/>
        <end position="726"/>
    </location>
</feature>
<reference evidence="5" key="1">
    <citation type="journal article" date="2021" name="Cell">
        <title>Tracing the genetic footprints of vertebrate landing in non-teleost ray-finned fishes.</title>
        <authorList>
            <person name="Bi X."/>
            <person name="Wang K."/>
            <person name="Yang L."/>
            <person name="Pan H."/>
            <person name="Jiang H."/>
            <person name="Wei Q."/>
            <person name="Fang M."/>
            <person name="Yu H."/>
            <person name="Zhu C."/>
            <person name="Cai Y."/>
            <person name="He Y."/>
            <person name="Gan X."/>
            <person name="Zeng H."/>
            <person name="Yu D."/>
            <person name="Zhu Y."/>
            <person name="Jiang H."/>
            <person name="Qiu Q."/>
            <person name="Yang H."/>
            <person name="Zhang Y.E."/>
            <person name="Wang W."/>
            <person name="Zhu M."/>
            <person name="He S."/>
            <person name="Zhang G."/>
        </authorList>
    </citation>
    <scope>NUCLEOTIDE SEQUENCE</scope>
    <source>
        <strain evidence="5">Allg_001</strain>
    </source>
</reference>
<feature type="compositionally biased region" description="Basic and acidic residues" evidence="3">
    <location>
        <begin position="519"/>
        <end position="532"/>
    </location>
</feature>
<evidence type="ECO:0000259" key="4">
    <source>
        <dbReference type="PROSITE" id="PS50002"/>
    </source>
</evidence>
<dbReference type="AlphaFoldDB" id="A0A8J7P944"/>
<organism evidence="5 6">
    <name type="scientific">Atractosteus spatula</name>
    <name type="common">Alligator gar</name>
    <name type="synonym">Lepisosteus spatula</name>
    <dbReference type="NCBI Taxonomy" id="7917"/>
    <lineage>
        <taxon>Eukaryota</taxon>
        <taxon>Metazoa</taxon>
        <taxon>Chordata</taxon>
        <taxon>Craniata</taxon>
        <taxon>Vertebrata</taxon>
        <taxon>Euteleostomi</taxon>
        <taxon>Actinopterygii</taxon>
        <taxon>Neopterygii</taxon>
        <taxon>Holostei</taxon>
        <taxon>Semionotiformes</taxon>
        <taxon>Lepisosteidae</taxon>
        <taxon>Atractosteus</taxon>
    </lineage>
</organism>
<dbReference type="PANTHER" id="PTHR46514">
    <property type="entry name" value="AMPHIPHYSIN"/>
    <property type="match status" value="1"/>
</dbReference>
<dbReference type="GO" id="GO:0005886">
    <property type="term" value="C:plasma membrane"/>
    <property type="evidence" value="ECO:0007669"/>
    <property type="project" value="TreeGrafter"/>
</dbReference>
<accession>A0A8J7P944</accession>
<feature type="region of interest" description="Disordered" evidence="3">
    <location>
        <begin position="179"/>
        <end position="446"/>
    </location>
</feature>
<feature type="region of interest" description="Disordered" evidence="3">
    <location>
        <begin position="659"/>
        <end position="681"/>
    </location>
</feature>
<dbReference type="Pfam" id="PF14604">
    <property type="entry name" value="SH3_9"/>
    <property type="match status" value="1"/>
</dbReference>
<dbReference type="GO" id="GO:0048488">
    <property type="term" value="P:synaptic vesicle endocytosis"/>
    <property type="evidence" value="ECO:0007669"/>
    <property type="project" value="TreeGrafter"/>
</dbReference>
<proteinExistence type="predicted"/>
<dbReference type="PANTHER" id="PTHR46514:SF2">
    <property type="entry name" value="AMPHIPHYSIN"/>
    <property type="match status" value="1"/>
</dbReference>
<dbReference type="GO" id="GO:0005543">
    <property type="term" value="F:phospholipid binding"/>
    <property type="evidence" value="ECO:0007669"/>
    <property type="project" value="TreeGrafter"/>
</dbReference>
<name>A0A8J7P944_ATRSP</name>
<dbReference type="SUPFAM" id="SSF50044">
    <property type="entry name" value="SH3-domain"/>
    <property type="match status" value="1"/>
</dbReference>
<keyword evidence="1 2" id="KW-0728">SH3 domain</keyword>
<evidence type="ECO:0000256" key="3">
    <source>
        <dbReference type="SAM" id="MobiDB-lite"/>
    </source>
</evidence>
<dbReference type="PRINTS" id="PR00452">
    <property type="entry name" value="SH3DOMAIN"/>
</dbReference>
<feature type="region of interest" description="Disordered" evidence="3">
    <location>
        <begin position="519"/>
        <end position="573"/>
    </location>
</feature>
<feature type="domain" description="SH3" evidence="4">
    <location>
        <begin position="737"/>
        <end position="809"/>
    </location>
</feature>
<dbReference type="PRINTS" id="PR01251">
    <property type="entry name" value="AMPHIPHYSIN"/>
</dbReference>
<gene>
    <name evidence="5" type="primary">Amph_0</name>
    <name evidence="5" type="ORF">GTO95_0000340</name>
</gene>
<comment type="caution">
    <text evidence="5">The sequence shown here is derived from an EMBL/GenBank/DDBJ whole genome shotgun (WGS) entry which is preliminary data.</text>
</comment>
<dbReference type="InterPro" id="IPR001452">
    <property type="entry name" value="SH3_domain"/>
</dbReference>
<protein>
    <submittedName>
        <fullName evidence="5">AMPH protein</fullName>
    </submittedName>
</protein>
<dbReference type="EMBL" id="JAAWVO010071376">
    <property type="protein sequence ID" value="MBN3324660.1"/>
    <property type="molecule type" value="Genomic_DNA"/>
</dbReference>
<dbReference type="PROSITE" id="PS50002">
    <property type="entry name" value="SH3"/>
    <property type="match status" value="1"/>
</dbReference>
<evidence type="ECO:0000256" key="1">
    <source>
        <dbReference type="ARBA" id="ARBA00022443"/>
    </source>
</evidence>
<dbReference type="Gene3D" id="2.30.30.40">
    <property type="entry name" value="SH3 Domains"/>
    <property type="match status" value="1"/>
</dbReference>
<keyword evidence="6" id="KW-1185">Reference proteome</keyword>
<dbReference type="SMART" id="SM00326">
    <property type="entry name" value="SH3"/>
    <property type="match status" value="1"/>
</dbReference>
<feature type="region of interest" description="Disordered" evidence="3">
    <location>
        <begin position="693"/>
        <end position="731"/>
    </location>
</feature>
<dbReference type="InterPro" id="IPR036028">
    <property type="entry name" value="SH3-like_dom_sf"/>
</dbReference>
<evidence type="ECO:0000256" key="2">
    <source>
        <dbReference type="PROSITE-ProRule" id="PRU00192"/>
    </source>
</evidence>
<feature type="compositionally biased region" description="Basic and acidic residues" evidence="3">
    <location>
        <begin position="380"/>
        <end position="410"/>
    </location>
</feature>